<gene>
    <name evidence="2" type="ORF">MCGM508_04000</name>
</gene>
<dbReference type="PROSITE" id="PS51257">
    <property type="entry name" value="PROKAR_LIPOPROTEIN"/>
    <property type="match status" value="1"/>
</dbReference>
<evidence type="ECO:0000313" key="3">
    <source>
        <dbReference type="Proteomes" id="UP000031975"/>
    </source>
</evidence>
<proteinExistence type="predicted"/>
<feature type="region of interest" description="Disordered" evidence="1">
    <location>
        <begin position="34"/>
        <end position="58"/>
    </location>
</feature>
<organism evidence="2 3">
    <name type="scientific">Mycoplasma capricolum subsp. capricolum</name>
    <dbReference type="NCBI Taxonomy" id="40479"/>
    <lineage>
        <taxon>Bacteria</taxon>
        <taxon>Bacillati</taxon>
        <taxon>Mycoplasmatota</taxon>
        <taxon>Mollicutes</taxon>
        <taxon>Mycoplasmataceae</taxon>
        <taxon>Mycoplasma</taxon>
    </lineage>
</organism>
<dbReference type="AlphaFoldDB" id="A0A0C2W7F7"/>
<dbReference type="Proteomes" id="UP000031975">
    <property type="component" value="Unassembled WGS sequence"/>
</dbReference>
<comment type="caution">
    <text evidence="2">The sequence shown here is derived from an EMBL/GenBank/DDBJ whole genome shotgun (WGS) entry which is preliminary data.</text>
</comment>
<sequence>MKKPLSLLSLLLIGAPVLTTISCNWLKSIPPTNPNNFPKNPDYKDPFNSEQNNKKPKTFSYNGITYKLIDEDNINPTNVYYANQVLENNSQEFKVLLPKAEDYKIRNWTSDKYFPTIALLSQFVRNLEHYDVKTNSSLFMLKDKNSNTRINAEEYHKLVSKTLDILKDQKELKEVLYDEKEVVSSNKQASIDVIKAFIIGKKGDEPENKMNNYWGKLEPNPKDSFGYSFGYYWKEVPFTADGDIVTNINGKIYSVPTGLWLTNRLFQLGSQFKNELFLSKEFFEKDKTRFDPKKQHLNLKNAFLEYDYRNKLRVYGMQKGLWDMLVAFLELQVALTDKNSVKDQEKTLEQNFERLKIFGKISTYEDSLLKFMQLSELLGFTPDLKANPSLQLFPGSANYPFPVDYRQAYKWAWNEYHHIVQPLAIKLFSINTVKIKFNNAFINENKKYYDFIWKNIKEVDGVEEPYVLNERIAKQKYDNLINYYTSNFGWKYKR</sequence>
<dbReference type="RefSeq" id="WP_041159892.1">
    <property type="nucleotide sequence ID" value="NZ_JXQB01000001.1"/>
</dbReference>
<name>A0A0C2W7F7_MYCCA</name>
<evidence type="ECO:0000256" key="1">
    <source>
        <dbReference type="SAM" id="MobiDB-lite"/>
    </source>
</evidence>
<keyword evidence="2" id="KW-0449">Lipoprotein</keyword>
<dbReference type="NCBIfam" id="NF045938">
    <property type="entry name" value="MAG3960_fam_LP"/>
    <property type="match status" value="1"/>
</dbReference>
<protein>
    <submittedName>
        <fullName evidence="2">Lipoprotein</fullName>
    </submittedName>
</protein>
<evidence type="ECO:0000313" key="2">
    <source>
        <dbReference type="EMBL" id="KIM14202.1"/>
    </source>
</evidence>
<accession>A0A0C2W7F7</accession>
<dbReference type="EMBL" id="JXQB01000001">
    <property type="protein sequence ID" value="KIM14202.1"/>
    <property type="molecule type" value="Genomic_DNA"/>
</dbReference>
<reference evidence="2 3" key="1">
    <citation type="submission" date="2015-01" db="EMBL/GenBank/DDBJ databases">
        <title>Draft Genome Sequence of Mycoplasma capricolum subsp. capricolum str. GM508D.</title>
        <authorList>
            <person name="Calcutt M.J."/>
            <person name="Foecking M.F."/>
        </authorList>
    </citation>
    <scope>NUCLEOTIDE SEQUENCE [LARGE SCALE GENOMIC DNA]</scope>
    <source>
        <strain evidence="2 3">GM508D</strain>
    </source>
</reference>